<proteinExistence type="predicted"/>
<dbReference type="Pfam" id="PF02481">
    <property type="entry name" value="DNA_processg_A"/>
    <property type="match status" value="1"/>
</dbReference>
<sequence length="190" mass="21278">MPIAPEELRTLGNLALLDLLKTAFFCSRQYPAAVEQPTYRWALEQRTQGHCIVSGFHSMLEQTVFRYLLQGPEQPIVYALGRGIQPNLHLEYGLEIEAGHLLFVTPFEPEIQTVTQETADIRNLLIADMADQFFVPYAAPDGNLDRLLRHATAQGKTILTLDIAENQALLARGAQPFQPTGIMGLHKQQL</sequence>
<feature type="domain" description="Smf/DprA SLOG" evidence="1">
    <location>
        <begin position="4"/>
        <end position="165"/>
    </location>
</feature>
<gene>
    <name evidence="2" type="ORF">MUN80_02990</name>
</gene>
<evidence type="ECO:0000313" key="3">
    <source>
        <dbReference type="Proteomes" id="UP000831785"/>
    </source>
</evidence>
<evidence type="ECO:0000259" key="1">
    <source>
        <dbReference type="Pfam" id="PF02481"/>
    </source>
</evidence>
<dbReference type="Gene3D" id="3.40.50.450">
    <property type="match status" value="1"/>
</dbReference>
<keyword evidence="3" id="KW-1185">Reference proteome</keyword>
<dbReference type="Proteomes" id="UP000831785">
    <property type="component" value="Chromosome"/>
</dbReference>
<dbReference type="InterPro" id="IPR057666">
    <property type="entry name" value="DrpA_SLOG"/>
</dbReference>
<accession>A0ABY4FCH8</accession>
<dbReference type="EMBL" id="CP095049">
    <property type="protein sequence ID" value="UOQ53733.1"/>
    <property type="molecule type" value="Genomic_DNA"/>
</dbReference>
<dbReference type="RefSeq" id="WP_244719446.1">
    <property type="nucleotide sequence ID" value="NZ_CP095049.1"/>
</dbReference>
<name>A0ABY4FCH8_9BACT</name>
<reference evidence="2 3" key="1">
    <citation type="submission" date="2022-04" db="EMBL/GenBank/DDBJ databases">
        <title>Hymenobacter sp. isolated from the air.</title>
        <authorList>
            <person name="Won M."/>
            <person name="Lee C.-M."/>
            <person name="Woen H.-Y."/>
            <person name="Kwon S.-W."/>
        </authorList>
    </citation>
    <scope>NUCLEOTIDE SEQUENCE [LARGE SCALE GENOMIC DNA]</scope>
    <source>
        <strain evidence="3">5116 S-27</strain>
    </source>
</reference>
<evidence type="ECO:0000313" key="2">
    <source>
        <dbReference type="EMBL" id="UOQ53733.1"/>
    </source>
</evidence>
<organism evidence="2 3">
    <name type="scientific">Hymenobacter cellulosivorans</name>
    <dbReference type="NCBI Taxonomy" id="2932249"/>
    <lineage>
        <taxon>Bacteria</taxon>
        <taxon>Pseudomonadati</taxon>
        <taxon>Bacteroidota</taxon>
        <taxon>Cytophagia</taxon>
        <taxon>Cytophagales</taxon>
        <taxon>Hymenobacteraceae</taxon>
        <taxon>Hymenobacter</taxon>
    </lineage>
</organism>
<protein>
    <recommendedName>
        <fullName evidence="1">Smf/DprA SLOG domain-containing protein</fullName>
    </recommendedName>
</protein>